<sequence length="317" mass="36081">MVARPSWLQYGACYERRCCRYFPSSLLLIPPIYSMRRGSSAMSVQIGEQFPDRVLLYGKKSISSLPSSTTQRSSKNVSLCRDQPIQLELALQVHAEYIPDPLSVLVRHCQHRSSLDVTLDFDMLSKFLSWVSLQAIRLKQINISLIGRLQKILPVAYNNPFSSSPITETTLQRVPYSYLPIDMASLQRFGLHSYDPLEVHTIIQHSQPLTEFIITLAGPPRPFNINSSHQRSYTLKCITRLFDSSHLSLYGKIRQYQILALQTEQLAAILPGALEPVEYSRITNLFRRSECSLIELTFLVPVPVNSFLLILRQSPAL</sequence>
<protein>
    <submittedName>
        <fullName evidence="1">Uncharacterized protein</fullName>
    </submittedName>
</protein>
<accession>A0AA39MEP1</accession>
<reference evidence="1" key="1">
    <citation type="submission" date="2023-06" db="EMBL/GenBank/DDBJ databases">
        <authorList>
            <consortium name="Lawrence Berkeley National Laboratory"/>
            <person name="Ahrendt S."/>
            <person name="Sahu N."/>
            <person name="Indic B."/>
            <person name="Wong-Bajracharya J."/>
            <person name="Merenyi Z."/>
            <person name="Ke H.-M."/>
            <person name="Monk M."/>
            <person name="Kocsube S."/>
            <person name="Drula E."/>
            <person name="Lipzen A."/>
            <person name="Balint B."/>
            <person name="Henrissat B."/>
            <person name="Andreopoulos B."/>
            <person name="Martin F.M."/>
            <person name="Harder C.B."/>
            <person name="Rigling D."/>
            <person name="Ford K.L."/>
            <person name="Foster G.D."/>
            <person name="Pangilinan J."/>
            <person name="Papanicolaou A."/>
            <person name="Barry K."/>
            <person name="LaButti K."/>
            <person name="Viragh M."/>
            <person name="Koriabine M."/>
            <person name="Yan M."/>
            <person name="Riley R."/>
            <person name="Champramary S."/>
            <person name="Plett K.L."/>
            <person name="Tsai I.J."/>
            <person name="Slot J."/>
            <person name="Sipos G."/>
            <person name="Plett J."/>
            <person name="Nagy L.G."/>
            <person name="Grigoriev I.V."/>
        </authorList>
    </citation>
    <scope>NUCLEOTIDE SEQUENCE</scope>
    <source>
        <strain evidence="1">FPL87.14</strain>
    </source>
</reference>
<evidence type="ECO:0000313" key="1">
    <source>
        <dbReference type="EMBL" id="KAK0431028.1"/>
    </source>
</evidence>
<dbReference type="Proteomes" id="UP001175226">
    <property type="component" value="Unassembled WGS sequence"/>
</dbReference>
<name>A0AA39MEP1_9AGAR</name>
<comment type="caution">
    <text evidence="1">The sequence shown here is derived from an EMBL/GenBank/DDBJ whole genome shotgun (WGS) entry which is preliminary data.</text>
</comment>
<organism evidence="1 2">
    <name type="scientific">Armillaria borealis</name>
    <dbReference type="NCBI Taxonomy" id="47425"/>
    <lineage>
        <taxon>Eukaryota</taxon>
        <taxon>Fungi</taxon>
        <taxon>Dikarya</taxon>
        <taxon>Basidiomycota</taxon>
        <taxon>Agaricomycotina</taxon>
        <taxon>Agaricomycetes</taxon>
        <taxon>Agaricomycetidae</taxon>
        <taxon>Agaricales</taxon>
        <taxon>Marasmiineae</taxon>
        <taxon>Physalacriaceae</taxon>
        <taxon>Armillaria</taxon>
    </lineage>
</organism>
<dbReference type="AlphaFoldDB" id="A0AA39MEP1"/>
<evidence type="ECO:0000313" key="2">
    <source>
        <dbReference type="Proteomes" id="UP001175226"/>
    </source>
</evidence>
<proteinExistence type="predicted"/>
<gene>
    <name evidence="1" type="ORF">EV421DRAFT_2041488</name>
</gene>
<keyword evidence="2" id="KW-1185">Reference proteome</keyword>
<dbReference type="EMBL" id="JAUEPT010000125">
    <property type="protein sequence ID" value="KAK0431028.1"/>
    <property type="molecule type" value="Genomic_DNA"/>
</dbReference>